<feature type="compositionally biased region" description="Low complexity" evidence="1">
    <location>
        <begin position="372"/>
        <end position="381"/>
    </location>
</feature>
<dbReference type="InterPro" id="IPR007621">
    <property type="entry name" value="TPM_dom"/>
</dbReference>
<evidence type="ECO:0000259" key="2">
    <source>
        <dbReference type="PROSITE" id="PS50114"/>
    </source>
</evidence>
<name>A0A849L4P2_9RHOB</name>
<evidence type="ECO:0000313" key="3">
    <source>
        <dbReference type="EMBL" id="NNU81170.1"/>
    </source>
</evidence>
<dbReference type="EMBL" id="JABFBC010000002">
    <property type="protein sequence ID" value="NNU81170.1"/>
    <property type="molecule type" value="Genomic_DNA"/>
</dbReference>
<comment type="caution">
    <text evidence="3">The sequence shown here is derived from an EMBL/GenBank/DDBJ whole genome shotgun (WGS) entry which is preliminary data.</text>
</comment>
<feature type="domain" description="GATA-type" evidence="2">
    <location>
        <begin position="301"/>
        <end position="328"/>
    </location>
</feature>
<evidence type="ECO:0000313" key="4">
    <source>
        <dbReference type="Proteomes" id="UP000572377"/>
    </source>
</evidence>
<dbReference type="GO" id="GO:0006355">
    <property type="term" value="P:regulation of DNA-templated transcription"/>
    <property type="evidence" value="ECO:0007669"/>
    <property type="project" value="InterPro"/>
</dbReference>
<feature type="compositionally biased region" description="Gly residues" evidence="1">
    <location>
        <begin position="382"/>
        <end position="397"/>
    </location>
</feature>
<dbReference type="RefSeq" id="WP_171325891.1">
    <property type="nucleotide sequence ID" value="NZ_JABFBC010000002.1"/>
</dbReference>
<dbReference type="Proteomes" id="UP000572377">
    <property type="component" value="Unassembled WGS sequence"/>
</dbReference>
<dbReference type="PROSITE" id="PS50114">
    <property type="entry name" value="GATA_ZN_FINGER_2"/>
    <property type="match status" value="1"/>
</dbReference>
<dbReference type="GO" id="GO:0043565">
    <property type="term" value="F:sequence-specific DNA binding"/>
    <property type="evidence" value="ECO:0007669"/>
    <property type="project" value="InterPro"/>
</dbReference>
<organism evidence="3 4">
    <name type="scientific">Halovulum dunhuangense</name>
    <dbReference type="NCBI Taxonomy" id="1505036"/>
    <lineage>
        <taxon>Bacteria</taxon>
        <taxon>Pseudomonadati</taxon>
        <taxon>Pseudomonadota</taxon>
        <taxon>Alphaproteobacteria</taxon>
        <taxon>Rhodobacterales</taxon>
        <taxon>Paracoccaceae</taxon>
        <taxon>Halovulum</taxon>
    </lineage>
</organism>
<protein>
    <submittedName>
        <fullName evidence="3">TPM domain-containing protein</fullName>
    </submittedName>
</protein>
<dbReference type="PANTHER" id="PTHR30373:SF2">
    <property type="entry name" value="UPF0603 PROTEIN YGCG"/>
    <property type="match status" value="1"/>
</dbReference>
<dbReference type="PANTHER" id="PTHR30373">
    <property type="entry name" value="UPF0603 PROTEIN YGCG"/>
    <property type="match status" value="1"/>
</dbReference>
<dbReference type="InterPro" id="IPR000679">
    <property type="entry name" value="Znf_GATA"/>
</dbReference>
<dbReference type="Gene3D" id="3.10.310.50">
    <property type="match status" value="1"/>
</dbReference>
<dbReference type="AlphaFoldDB" id="A0A849L4P2"/>
<keyword evidence="4" id="KW-1185">Reference proteome</keyword>
<feature type="region of interest" description="Disordered" evidence="1">
    <location>
        <begin position="366"/>
        <end position="397"/>
    </location>
</feature>
<sequence length="397" mass="43073">MPPGLPRWILLALAGLVALGLGLGYTVGRLNAPAPVVQPGVARAPAELDPPGSATGPLGQRAGDLPGWEDLYVNDYADLLDPEAEARVRGQLEELYDATGIEMTLLTIESRIAYGNRSTNEEFATALFNDWGIGDATRNDGVLILVSERDREMRIELGAGYGFSRDADMARVIDTEFLPLFVRERYQDGILVGVEATIREIAGAGPGEYAQGTVQRGLGTIWRFLGDMVSRMGEWALALLVLPAWGAASAWRAWRRHRPRDCPDCGRAMVRQSDEALDDQHLSGGQRLEEFLASVDYDVWECPGCTHMEITRWPRIFSGHGTCKACGFRTLGSTTTVLESATKSREGRKRIDYACEQCGHAFTEERSIPRLSDSSSGSGRSSFGGGRSSGGGASGSW</sequence>
<reference evidence="3 4" key="1">
    <citation type="submission" date="2020-05" db="EMBL/GenBank/DDBJ databases">
        <title>Gimesia benthica sp. nov., a novel planctomycete isolated from a deep-sea water sample of the Northwest Indian Ocean.</title>
        <authorList>
            <person name="Wang J."/>
            <person name="Ruan C."/>
            <person name="Song L."/>
            <person name="Zhu Y."/>
            <person name="Li A."/>
            <person name="Zheng X."/>
            <person name="Wang L."/>
            <person name="Lu Z."/>
            <person name="Huang Y."/>
            <person name="Du W."/>
            <person name="Zhou Y."/>
            <person name="Huang L."/>
            <person name="Dai X."/>
        </authorList>
    </citation>
    <scope>NUCLEOTIDE SEQUENCE [LARGE SCALE GENOMIC DNA]</scope>
    <source>
        <strain evidence="3 4">YYQ-30</strain>
    </source>
</reference>
<proteinExistence type="predicted"/>
<evidence type="ECO:0000256" key="1">
    <source>
        <dbReference type="SAM" id="MobiDB-lite"/>
    </source>
</evidence>
<dbReference type="Pfam" id="PF04536">
    <property type="entry name" value="TPM_phosphatase"/>
    <property type="match status" value="1"/>
</dbReference>
<accession>A0A849L4P2</accession>
<gene>
    <name evidence="3" type="ORF">HMH01_12060</name>
</gene>